<evidence type="ECO:0000256" key="3">
    <source>
        <dbReference type="ARBA" id="ARBA00022989"/>
    </source>
</evidence>
<accession>A0ABR2FE97</accession>
<comment type="caution">
    <text evidence="6">The sequence shown here is derived from an EMBL/GenBank/DDBJ whole genome shotgun (WGS) entry which is preliminary data.</text>
</comment>
<organism evidence="6 7">
    <name type="scientific">Hibiscus sabdariffa</name>
    <name type="common">roselle</name>
    <dbReference type="NCBI Taxonomy" id="183260"/>
    <lineage>
        <taxon>Eukaryota</taxon>
        <taxon>Viridiplantae</taxon>
        <taxon>Streptophyta</taxon>
        <taxon>Embryophyta</taxon>
        <taxon>Tracheophyta</taxon>
        <taxon>Spermatophyta</taxon>
        <taxon>Magnoliopsida</taxon>
        <taxon>eudicotyledons</taxon>
        <taxon>Gunneridae</taxon>
        <taxon>Pentapetalae</taxon>
        <taxon>rosids</taxon>
        <taxon>malvids</taxon>
        <taxon>Malvales</taxon>
        <taxon>Malvaceae</taxon>
        <taxon>Malvoideae</taxon>
        <taxon>Hibiscus</taxon>
    </lineage>
</organism>
<keyword evidence="4 5" id="KW-0472">Membrane</keyword>
<gene>
    <name evidence="6" type="ORF">V6N12_069587</name>
</gene>
<comment type="subcellular location">
    <subcellularLocation>
        <location evidence="1">Membrane</location>
        <topology evidence="1">Multi-pass membrane protein</topology>
    </subcellularLocation>
</comment>
<keyword evidence="2 5" id="KW-0812">Transmembrane</keyword>
<protein>
    <recommendedName>
        <fullName evidence="8">PQ-loop repeat family protein / transmembrane family protein</fullName>
    </recommendedName>
</protein>
<dbReference type="Pfam" id="PF04193">
    <property type="entry name" value="PQ-loop"/>
    <property type="match status" value="2"/>
</dbReference>
<keyword evidence="7" id="KW-1185">Reference proteome</keyword>
<evidence type="ECO:0000313" key="7">
    <source>
        <dbReference type="Proteomes" id="UP001472677"/>
    </source>
</evidence>
<dbReference type="InterPro" id="IPR006603">
    <property type="entry name" value="PQ-loop_rpt"/>
</dbReference>
<keyword evidence="3 5" id="KW-1133">Transmembrane helix</keyword>
<dbReference type="Proteomes" id="UP001472677">
    <property type="component" value="Unassembled WGS sequence"/>
</dbReference>
<feature type="transmembrane region" description="Helical" evidence="5">
    <location>
        <begin position="343"/>
        <end position="367"/>
    </location>
</feature>
<evidence type="ECO:0000313" key="6">
    <source>
        <dbReference type="EMBL" id="KAK8579258.1"/>
    </source>
</evidence>
<evidence type="ECO:0000256" key="1">
    <source>
        <dbReference type="ARBA" id="ARBA00004141"/>
    </source>
</evidence>
<dbReference type="SMART" id="SM00679">
    <property type="entry name" value="CTNS"/>
    <property type="match status" value="2"/>
</dbReference>
<dbReference type="Gene3D" id="1.20.1280.290">
    <property type="match status" value="2"/>
</dbReference>
<evidence type="ECO:0000256" key="2">
    <source>
        <dbReference type="ARBA" id="ARBA00022692"/>
    </source>
</evidence>
<evidence type="ECO:0008006" key="8">
    <source>
        <dbReference type="Google" id="ProtNLM"/>
    </source>
</evidence>
<feature type="transmembrane region" description="Helical" evidence="5">
    <location>
        <begin position="86"/>
        <end position="107"/>
    </location>
</feature>
<feature type="transmembrane region" description="Helical" evidence="5">
    <location>
        <begin position="312"/>
        <end position="331"/>
    </location>
</feature>
<name>A0ABR2FE97_9ROSI</name>
<dbReference type="PANTHER" id="PTHR16201:SF44">
    <property type="entry name" value="SEVEN TRANSMEMBRANE PROTEIN 1"/>
    <property type="match status" value="1"/>
</dbReference>
<sequence length="387" mass="43202">MSGECWEWAKVYLNDCICSRREQVSFGLGLVSVLSWGVAEIPQIMTNYKEKSAEGLSLGFLITWIIGDLFNLFGCILEPATLPTQYYMAVLYTMTTLILAAQTVYYAHIYPRVCNKDSNEYRSDGSENIGKNINNFRAKQVTDAADRLSSPIPLLKSCLGRELFYKSARSLSSNHTSLLAQTMSPPFHPGNSVEEPLFDAYVAKQSTSHDHRESVPPSSSTKPLLCLMSALMFISLFNFQLSAVRKDQGFVIQVGRKLLQANTVSSGERGSAEGSSRVGSFLGWAMAAIYMGGRLPQIYLNIRRGNVEGLNPFMFIFALVGNSTYVASILVRSMDWSRIQPNLPWLVDAGGCVLLDAFIVIQFIYFYKWAARDAEVEHETPWEDGFC</sequence>
<evidence type="ECO:0000256" key="5">
    <source>
        <dbReference type="SAM" id="Phobius"/>
    </source>
</evidence>
<dbReference type="InterPro" id="IPR051415">
    <property type="entry name" value="LAAT-1"/>
</dbReference>
<dbReference type="PANTHER" id="PTHR16201">
    <property type="entry name" value="SEVEN TRANSMEMBRANE PROTEIN 1-RELATED"/>
    <property type="match status" value="1"/>
</dbReference>
<proteinExistence type="predicted"/>
<dbReference type="EMBL" id="JBBPBM010000006">
    <property type="protein sequence ID" value="KAK8579258.1"/>
    <property type="molecule type" value="Genomic_DNA"/>
</dbReference>
<evidence type="ECO:0000256" key="4">
    <source>
        <dbReference type="ARBA" id="ARBA00023136"/>
    </source>
</evidence>
<reference evidence="6 7" key="1">
    <citation type="journal article" date="2024" name="G3 (Bethesda)">
        <title>Genome assembly of Hibiscus sabdariffa L. provides insights into metabolisms of medicinal natural products.</title>
        <authorList>
            <person name="Kim T."/>
        </authorList>
    </citation>
    <scope>NUCLEOTIDE SEQUENCE [LARGE SCALE GENOMIC DNA]</scope>
    <source>
        <strain evidence="6">TK-2024</strain>
        <tissue evidence="6">Old leaves</tissue>
    </source>
</reference>
<feature type="transmembrane region" description="Helical" evidence="5">
    <location>
        <begin position="55"/>
        <end position="74"/>
    </location>
</feature>